<organism evidence="2">
    <name type="scientific">Salmonella enterica</name>
    <name type="common">Salmonella choleraesuis</name>
    <dbReference type="NCBI Taxonomy" id="28901"/>
    <lineage>
        <taxon>Bacteria</taxon>
        <taxon>Pseudomonadati</taxon>
        <taxon>Pseudomonadota</taxon>
        <taxon>Gammaproteobacteria</taxon>
        <taxon>Enterobacterales</taxon>
        <taxon>Enterobacteriaceae</taxon>
        <taxon>Salmonella</taxon>
    </lineage>
</organism>
<comment type="caution">
    <text evidence="2">The sequence shown here is derived from an EMBL/GenBank/DDBJ whole genome shotgun (WGS) entry which is preliminary data.</text>
</comment>
<sequence>MMSFLTGHKQRRRGKRTGTAGARSSPFPEGSGLPDSLVVHTRTMPVRKKGLPENGQTDSPFIKALQCSQTSISPEKAGLRPPPGCYLPPDS</sequence>
<evidence type="ECO:0000256" key="1">
    <source>
        <dbReference type="SAM" id="MobiDB-lite"/>
    </source>
</evidence>
<dbReference type="EMBL" id="AAGIGS010000022">
    <property type="protein sequence ID" value="EBO3624429.1"/>
    <property type="molecule type" value="Genomic_DNA"/>
</dbReference>
<dbReference type="AlphaFoldDB" id="A0A5U0HE45"/>
<evidence type="ECO:0000313" key="2">
    <source>
        <dbReference type="EMBL" id="EBO3624429.1"/>
    </source>
</evidence>
<protein>
    <submittedName>
        <fullName evidence="2">Uncharacterized protein</fullName>
    </submittedName>
</protein>
<name>A0A5U0HE45_SALER</name>
<feature type="compositionally biased region" description="Pro residues" evidence="1">
    <location>
        <begin position="80"/>
        <end position="91"/>
    </location>
</feature>
<reference evidence="2" key="1">
    <citation type="submission" date="2018-07" db="EMBL/GenBank/DDBJ databases">
        <authorList>
            <consortium name="PulseNet: The National Subtyping Network for Foodborne Disease Surveillance"/>
            <person name="Tarr C.L."/>
            <person name="Trees E."/>
            <person name="Katz L.S."/>
            <person name="Carleton-Romer H.A."/>
            <person name="Stroika S."/>
            <person name="Kucerova Z."/>
            <person name="Roache K.F."/>
            <person name="Sabol A.L."/>
            <person name="Besser J."/>
            <person name="Gerner-Smidt P."/>
        </authorList>
    </citation>
    <scope>NUCLEOTIDE SEQUENCE</scope>
    <source>
        <strain evidence="2">PNUSAS009482</strain>
    </source>
</reference>
<proteinExistence type="predicted"/>
<feature type="region of interest" description="Disordered" evidence="1">
    <location>
        <begin position="68"/>
        <end position="91"/>
    </location>
</feature>
<feature type="region of interest" description="Disordered" evidence="1">
    <location>
        <begin position="1"/>
        <end position="36"/>
    </location>
</feature>
<gene>
    <name evidence="2" type="ORF">B6N72_23005</name>
</gene>
<accession>A0A5U0HE45</accession>